<dbReference type="RefSeq" id="WP_044431583.1">
    <property type="nucleotide sequence ID" value="NZ_BJYZ01000027.1"/>
</dbReference>
<sequence length="233" mass="25428">MTVKRRTYVVGTGIGLKPDEIVVEHELAVVHLGDPPFVMAVAAPGDGREPMVTLSDDSFLTELAWLTPKRAQGRVLFSLIEGAAEAVEYHLEMTEDLMAELEGVAAEIDAKLDKSAGDDGEEEAAYDPVEDFIDRVNNGEITELALLDFATIEDFQGILGEELDEGDFQHHRAVMDEIIEEARIRGIPVSQVTASVDDYRQWLAGQPERDGGAETIRAFAEHLSGRKPPAEGG</sequence>
<reference evidence="1 2" key="1">
    <citation type="submission" date="2019-07" db="EMBL/GenBank/DDBJ databases">
        <title>Whole genome shotgun sequence of Skermanella aerolata NBRC 106429.</title>
        <authorList>
            <person name="Hosoyama A."/>
            <person name="Uohara A."/>
            <person name="Ohji S."/>
            <person name="Ichikawa N."/>
        </authorList>
    </citation>
    <scope>NUCLEOTIDE SEQUENCE [LARGE SCALE GENOMIC DNA]</scope>
    <source>
        <strain evidence="1 2">NBRC 106429</strain>
    </source>
</reference>
<keyword evidence="2" id="KW-1185">Reference proteome</keyword>
<proteinExistence type="predicted"/>
<gene>
    <name evidence="1" type="ORF">SAE02_54780</name>
</gene>
<dbReference type="OrthoDB" id="7347127at2"/>
<dbReference type="Proteomes" id="UP000321523">
    <property type="component" value="Unassembled WGS sequence"/>
</dbReference>
<organism evidence="1 2">
    <name type="scientific">Skermanella aerolata</name>
    <dbReference type="NCBI Taxonomy" id="393310"/>
    <lineage>
        <taxon>Bacteria</taxon>
        <taxon>Pseudomonadati</taxon>
        <taxon>Pseudomonadota</taxon>
        <taxon>Alphaproteobacteria</taxon>
        <taxon>Rhodospirillales</taxon>
        <taxon>Azospirillaceae</taxon>
        <taxon>Skermanella</taxon>
    </lineage>
</organism>
<accession>A0A512DYR1</accession>
<comment type="caution">
    <text evidence="1">The sequence shown here is derived from an EMBL/GenBank/DDBJ whole genome shotgun (WGS) entry which is preliminary data.</text>
</comment>
<dbReference type="AlphaFoldDB" id="A0A512DYR1"/>
<name>A0A512DYR1_9PROT</name>
<evidence type="ECO:0000313" key="2">
    <source>
        <dbReference type="Proteomes" id="UP000321523"/>
    </source>
</evidence>
<protein>
    <submittedName>
        <fullName evidence="1">Uncharacterized protein</fullName>
    </submittedName>
</protein>
<dbReference type="EMBL" id="BJYZ01000027">
    <property type="protein sequence ID" value="GEO41330.1"/>
    <property type="molecule type" value="Genomic_DNA"/>
</dbReference>
<evidence type="ECO:0000313" key="1">
    <source>
        <dbReference type="EMBL" id="GEO41330.1"/>
    </source>
</evidence>